<evidence type="ECO:0000256" key="1">
    <source>
        <dbReference type="SAM" id="MobiDB-lite"/>
    </source>
</evidence>
<name>A0ABN6M522_9BACT</name>
<feature type="compositionally biased region" description="Basic residues" evidence="1">
    <location>
        <begin position="543"/>
        <end position="560"/>
    </location>
</feature>
<gene>
    <name evidence="3" type="ORF">DPPLL_23590</name>
</gene>
<dbReference type="InterPro" id="IPR047654">
    <property type="entry name" value="IS1634_transpos"/>
</dbReference>
<dbReference type="Proteomes" id="UP000830055">
    <property type="component" value="Chromosome"/>
</dbReference>
<dbReference type="InterPro" id="IPR012337">
    <property type="entry name" value="RNaseH-like_sf"/>
</dbReference>
<reference evidence="3 4" key="1">
    <citation type="submission" date="2022-01" db="EMBL/GenBank/DDBJ databases">
        <title>Desulfofustis limnae sp. nov., a novel mesophilic sulfate-reducing bacterium isolated from marsh soil.</title>
        <authorList>
            <person name="Watanabe M."/>
            <person name="Takahashi A."/>
            <person name="Kojima H."/>
            <person name="Fukui M."/>
        </authorList>
    </citation>
    <scope>NUCLEOTIDE SEQUENCE [LARGE SCALE GENOMIC DNA]</scope>
    <source>
        <strain evidence="3 4">PPLL</strain>
    </source>
</reference>
<feature type="region of interest" description="Disordered" evidence="1">
    <location>
        <begin position="540"/>
        <end position="560"/>
    </location>
</feature>
<evidence type="ECO:0000313" key="4">
    <source>
        <dbReference type="Proteomes" id="UP000830055"/>
    </source>
</evidence>
<sequence>MAIMYIERVKSRQGGKVYTQILLRESYRERGENGSKVKKRTLLNLTKYPEAVIQAIVLALKHKDNPQELEHLLGSSVKQKQGRSVGAVWVLLHLCRKLGLDAIVGTSRNGLLCLWMIMARLIEQGSRLSAVRLAEEHAVGELLGVDSFTEDDLYQALDWLCEQQDAMEQKLFRHTFGDHAPTLFLYDVTSSYLEGDHNELGDWGYNRDKKRGKKQIVIGLLCSDDGTPVSVRVFQGNTTGLKTFGAQIETTARHFGCQRVTMVGDRGMIKSAQVEELQSAGFHYITAITKPQIRAMLNSGVLQLGLFDRDLCEIEQHGVRYILRRNPIRAAELAASREQRIRAVQVLAREQNRYLAEHPRADEAIAIRKVWEKEARLGVDECIKATCTNRTITVQVNEAYLAEVEELDGCYAIKTDLPAEAASMKTVHDRYKDLIQVEQAFRTCKTGHLEVRPIYVRKESRTRGHVFVVMLAYLVRQKLAAAWRDLDLTVEEGLKKLTSLCAMEQEIDGQQTGGVLSVPKPRPSLAALFSALAITPPSALPRSHGHVASRKKLPTRRKEK</sequence>
<protein>
    <recommendedName>
        <fullName evidence="2">Transposase IS4-like domain-containing protein</fullName>
    </recommendedName>
</protein>
<dbReference type="PANTHER" id="PTHR34614:SF2">
    <property type="entry name" value="TRANSPOSASE IS4-LIKE DOMAIN-CONTAINING PROTEIN"/>
    <property type="match status" value="1"/>
</dbReference>
<accession>A0ABN6M522</accession>
<evidence type="ECO:0000313" key="3">
    <source>
        <dbReference type="EMBL" id="BDD87994.1"/>
    </source>
</evidence>
<dbReference type="Pfam" id="PF01609">
    <property type="entry name" value="DDE_Tnp_1"/>
    <property type="match status" value="1"/>
</dbReference>
<dbReference type="InterPro" id="IPR002559">
    <property type="entry name" value="Transposase_11"/>
</dbReference>
<dbReference type="SUPFAM" id="SSF53098">
    <property type="entry name" value="Ribonuclease H-like"/>
    <property type="match status" value="1"/>
</dbReference>
<organism evidence="3 4">
    <name type="scientific">Desulfofustis limnaeus</name>
    <dbReference type="NCBI Taxonomy" id="2740163"/>
    <lineage>
        <taxon>Bacteria</taxon>
        <taxon>Pseudomonadati</taxon>
        <taxon>Thermodesulfobacteriota</taxon>
        <taxon>Desulfobulbia</taxon>
        <taxon>Desulfobulbales</taxon>
        <taxon>Desulfocapsaceae</taxon>
        <taxon>Desulfofustis</taxon>
    </lineage>
</organism>
<dbReference type="PANTHER" id="PTHR34614">
    <property type="match status" value="1"/>
</dbReference>
<dbReference type="EMBL" id="AP025516">
    <property type="protein sequence ID" value="BDD87994.1"/>
    <property type="molecule type" value="Genomic_DNA"/>
</dbReference>
<feature type="domain" description="Transposase IS4-like" evidence="2">
    <location>
        <begin position="181"/>
        <end position="474"/>
    </location>
</feature>
<keyword evidence="4" id="KW-1185">Reference proteome</keyword>
<evidence type="ECO:0000259" key="2">
    <source>
        <dbReference type="Pfam" id="PF01609"/>
    </source>
</evidence>
<proteinExistence type="predicted"/>
<dbReference type="NCBIfam" id="NF033559">
    <property type="entry name" value="transpos_IS1634"/>
    <property type="match status" value="1"/>
</dbReference>